<organism evidence="2 3">
    <name type="scientific">Arabis alpina</name>
    <name type="common">Alpine rock-cress</name>
    <dbReference type="NCBI Taxonomy" id="50452"/>
    <lineage>
        <taxon>Eukaryota</taxon>
        <taxon>Viridiplantae</taxon>
        <taxon>Streptophyta</taxon>
        <taxon>Embryophyta</taxon>
        <taxon>Tracheophyta</taxon>
        <taxon>Spermatophyta</taxon>
        <taxon>Magnoliopsida</taxon>
        <taxon>eudicotyledons</taxon>
        <taxon>Gunneridae</taxon>
        <taxon>Pentapetalae</taxon>
        <taxon>rosids</taxon>
        <taxon>malvids</taxon>
        <taxon>Brassicales</taxon>
        <taxon>Brassicaceae</taxon>
        <taxon>Arabideae</taxon>
        <taxon>Arabis</taxon>
    </lineage>
</organism>
<dbReference type="AlphaFoldDB" id="A0A087HG45"/>
<dbReference type="EMBL" id="CM002870">
    <property type="protein sequence ID" value="KFK41097.1"/>
    <property type="molecule type" value="Genomic_DNA"/>
</dbReference>
<dbReference type="Proteomes" id="UP000029120">
    <property type="component" value="Chromosome 2"/>
</dbReference>
<proteinExistence type="predicted"/>
<evidence type="ECO:0000313" key="2">
    <source>
        <dbReference type="EMBL" id="KFK41097.1"/>
    </source>
</evidence>
<evidence type="ECO:0000313" key="3">
    <source>
        <dbReference type="Proteomes" id="UP000029120"/>
    </source>
</evidence>
<protein>
    <submittedName>
        <fullName evidence="2">Uncharacterized protein</fullName>
    </submittedName>
</protein>
<accession>A0A087HG45</accession>
<dbReference type="Gramene" id="KFK41097">
    <property type="protein sequence ID" value="KFK41097"/>
    <property type="gene ID" value="AALP_AA2G085400"/>
</dbReference>
<dbReference type="PANTHER" id="PTHR31099:SF49">
    <property type="entry name" value="MYOSIN HEAVY CHAIN-LIKE PROTEIN"/>
    <property type="match status" value="1"/>
</dbReference>
<feature type="compositionally biased region" description="Polar residues" evidence="1">
    <location>
        <begin position="453"/>
        <end position="467"/>
    </location>
</feature>
<gene>
    <name evidence="2" type="ordered locus">AALP_Aa2g085400</name>
</gene>
<sequence>MKSPVVVSSNSDSGSHTEDLEVSLAIDQSHQMRVSDKGGASSSRLVQAEQVNDNRCAAIVSADGRDAERWNIIRNLSIEESEDQELEEQALPEFVEEVDDGEEAIDHMLPARIPRAPGLSRDLFPGSSDDIASSSSYETIERIRGDDDWSGVDIRIPRPHERPWSPPEGFLCLYECYFKHGGMWFPIPKLALEYCEARRVAPSQLTCASYRNICAILTMAAELGRSVNLAQFEEMVGIAKSGDCGRFYASMRSGCMILTGVSSRIERWKNKYFFVRINKYAIGDFTGVIHAGWSSRIGRKLQVLEPVPKGALSLIDELKKLGQQKWGDFIEQRIRRCRRRVTTEDLTFPDRASWIPGEELVFPIDTPNRIGQYGLGEEWDSSGEEEVRGGGEVDPRSSRVTLRVGGSDPIVSLRGREREDGSGSSHVSETDEDEDPLTVDGRAKVLKGPSEVAGTSTKADGRPSTTADPAANPDEAAKRLGTDEVDVVNF</sequence>
<keyword evidence="3" id="KW-1185">Reference proteome</keyword>
<name>A0A087HG45_ARAAL</name>
<feature type="region of interest" description="Disordered" evidence="1">
    <location>
        <begin position="372"/>
        <end position="490"/>
    </location>
</feature>
<reference evidence="3" key="1">
    <citation type="journal article" date="2015" name="Nat. Plants">
        <title>Genome expansion of Arabis alpina linked with retrotransposition and reduced symmetric DNA methylation.</title>
        <authorList>
            <person name="Willing E.M."/>
            <person name="Rawat V."/>
            <person name="Mandakova T."/>
            <person name="Maumus F."/>
            <person name="James G.V."/>
            <person name="Nordstroem K.J."/>
            <person name="Becker C."/>
            <person name="Warthmann N."/>
            <person name="Chica C."/>
            <person name="Szarzynska B."/>
            <person name="Zytnicki M."/>
            <person name="Albani M.C."/>
            <person name="Kiefer C."/>
            <person name="Bergonzi S."/>
            <person name="Castaings L."/>
            <person name="Mateos J.L."/>
            <person name="Berns M.C."/>
            <person name="Bujdoso N."/>
            <person name="Piofczyk T."/>
            <person name="de Lorenzo L."/>
            <person name="Barrero-Sicilia C."/>
            <person name="Mateos I."/>
            <person name="Piednoel M."/>
            <person name="Hagmann J."/>
            <person name="Chen-Min-Tao R."/>
            <person name="Iglesias-Fernandez R."/>
            <person name="Schuster S.C."/>
            <person name="Alonso-Blanco C."/>
            <person name="Roudier F."/>
            <person name="Carbonero P."/>
            <person name="Paz-Ares J."/>
            <person name="Davis S.J."/>
            <person name="Pecinka A."/>
            <person name="Quesneville H."/>
            <person name="Colot V."/>
            <person name="Lysak M.A."/>
            <person name="Weigel D."/>
            <person name="Coupland G."/>
            <person name="Schneeberger K."/>
        </authorList>
    </citation>
    <scope>NUCLEOTIDE SEQUENCE [LARGE SCALE GENOMIC DNA]</scope>
    <source>
        <strain evidence="3">cv. Pajares</strain>
    </source>
</reference>
<evidence type="ECO:0000256" key="1">
    <source>
        <dbReference type="SAM" id="MobiDB-lite"/>
    </source>
</evidence>
<feature type="compositionally biased region" description="Polar residues" evidence="1">
    <location>
        <begin position="1"/>
        <end position="14"/>
    </location>
</feature>
<dbReference type="OrthoDB" id="1113395at2759"/>
<dbReference type="PANTHER" id="PTHR31099">
    <property type="entry name" value="OS06G0165300 PROTEIN"/>
    <property type="match status" value="1"/>
</dbReference>
<feature type="region of interest" description="Disordered" evidence="1">
    <location>
        <begin position="1"/>
        <end position="43"/>
    </location>
</feature>
<feature type="compositionally biased region" description="Basic and acidic residues" evidence="1">
    <location>
        <begin position="385"/>
        <end position="397"/>
    </location>
</feature>